<sequence length="361" mass="37112">MGCLRCRASEPEQRAQANADEAAREGHQHPDPAVQAAGGGAIEEAAEVAGGVHGTHPHQQTADDGGQAVAESHRGEVAATADATSQHGPQNAEPEHADHGIDEEWLGQLGVALEQAEQRGAAQRHVIDGAGDGPGRAVQSDDSGVEYGDDDAAGQHGKAAIAPEQIAAAEEGLELAGTLEFALAKQQKQRGDQRQVEQHAAPDIAGQILGQHHMAGEGGLQFGAELVADKGADAVADQHQPEAGLSLAAAIKSAGGTDACQLHADAEQEGTDDERNADSHHVTHHGIAKQGVAKGEEGGEQQNFDGDGEQVNPHIVAVALGQHFAPTEYDAEAAEGEGEAEAESDQGHQSPFHTKGVAKPE</sequence>
<feature type="compositionally biased region" description="Basic and acidic residues" evidence="1">
    <location>
        <begin position="21"/>
        <end position="30"/>
    </location>
</feature>
<reference evidence="2 3" key="1">
    <citation type="submission" date="2019-10" db="EMBL/GenBank/DDBJ databases">
        <authorList>
            <person name="Karimi E."/>
        </authorList>
    </citation>
    <scope>NUCLEOTIDE SEQUENCE [LARGE SCALE GENOMIC DNA]</scope>
    <source>
        <strain evidence="2">Aeromonas sp. 8C</strain>
    </source>
</reference>
<dbReference type="AlphaFoldDB" id="A0A653LB02"/>
<organism evidence="2 3">
    <name type="scientific">Aeromonas veronii</name>
    <dbReference type="NCBI Taxonomy" id="654"/>
    <lineage>
        <taxon>Bacteria</taxon>
        <taxon>Pseudomonadati</taxon>
        <taxon>Pseudomonadota</taxon>
        <taxon>Gammaproteobacteria</taxon>
        <taxon>Aeromonadales</taxon>
        <taxon>Aeromonadaceae</taxon>
        <taxon>Aeromonas</taxon>
    </lineage>
</organism>
<name>A0A653LB02_AERVE</name>
<feature type="compositionally biased region" description="Acidic residues" evidence="1">
    <location>
        <begin position="143"/>
        <end position="152"/>
    </location>
</feature>
<gene>
    <name evidence="2" type="ORF">AERO8C_70417</name>
</gene>
<dbReference type="EMBL" id="CABWLC010000020">
    <property type="protein sequence ID" value="VXA88789.1"/>
    <property type="molecule type" value="Genomic_DNA"/>
</dbReference>
<feature type="region of interest" description="Disordered" evidence="1">
    <location>
        <begin position="266"/>
        <end position="361"/>
    </location>
</feature>
<feature type="region of interest" description="Disordered" evidence="1">
    <location>
        <begin position="116"/>
        <end position="156"/>
    </location>
</feature>
<accession>A0A653LB02</accession>
<evidence type="ECO:0000256" key="1">
    <source>
        <dbReference type="SAM" id="MobiDB-lite"/>
    </source>
</evidence>
<proteinExistence type="predicted"/>
<dbReference type="Proteomes" id="UP000439123">
    <property type="component" value="Unassembled WGS sequence"/>
</dbReference>
<protein>
    <submittedName>
        <fullName evidence="2">Uncharacterized protein</fullName>
    </submittedName>
</protein>
<feature type="compositionally biased region" description="Acidic residues" evidence="1">
    <location>
        <begin position="329"/>
        <end position="344"/>
    </location>
</feature>
<evidence type="ECO:0000313" key="2">
    <source>
        <dbReference type="EMBL" id="VXA88789.1"/>
    </source>
</evidence>
<feature type="region of interest" description="Disordered" evidence="1">
    <location>
        <begin position="1"/>
        <end position="97"/>
    </location>
</feature>
<evidence type="ECO:0000313" key="3">
    <source>
        <dbReference type="Proteomes" id="UP000439123"/>
    </source>
</evidence>